<dbReference type="AlphaFoldDB" id="G6Y3P5"/>
<dbReference type="Gene3D" id="1.10.10.10">
    <property type="entry name" value="Winged helix-like DNA-binding domain superfamily/Winged helix DNA-binding domain"/>
    <property type="match status" value="1"/>
</dbReference>
<dbReference type="KEGG" id="mamo:A6B35_33330"/>
<evidence type="ECO:0000256" key="4">
    <source>
        <dbReference type="SAM" id="MobiDB-lite"/>
    </source>
</evidence>
<proteinExistence type="predicted"/>
<dbReference type="InterPro" id="IPR036388">
    <property type="entry name" value="WH-like_DNA-bd_sf"/>
</dbReference>
<dbReference type="InterPro" id="IPR036390">
    <property type="entry name" value="WH_DNA-bd_sf"/>
</dbReference>
<dbReference type="Proteomes" id="UP000002949">
    <property type="component" value="Unassembled WGS sequence"/>
</dbReference>
<keyword evidence="7" id="KW-1185">Reference proteome</keyword>
<dbReference type="InterPro" id="IPR000524">
    <property type="entry name" value="Tscrpt_reg_HTH_GntR"/>
</dbReference>
<evidence type="ECO:0000256" key="1">
    <source>
        <dbReference type="ARBA" id="ARBA00023015"/>
    </source>
</evidence>
<gene>
    <name evidence="6" type="ORF">MEA186_02709</name>
</gene>
<dbReference type="SMART" id="SM00345">
    <property type="entry name" value="HTH_GNTR"/>
    <property type="match status" value="1"/>
</dbReference>
<keyword evidence="1" id="KW-0805">Transcription regulation</keyword>
<dbReference type="Pfam" id="PF00392">
    <property type="entry name" value="GntR"/>
    <property type="match status" value="1"/>
</dbReference>
<dbReference type="CDD" id="cd07377">
    <property type="entry name" value="WHTH_GntR"/>
    <property type="match status" value="1"/>
</dbReference>
<evidence type="ECO:0000256" key="2">
    <source>
        <dbReference type="ARBA" id="ARBA00023125"/>
    </source>
</evidence>
<feature type="region of interest" description="Disordered" evidence="4">
    <location>
        <begin position="1"/>
        <end position="21"/>
    </location>
</feature>
<dbReference type="eggNOG" id="COG1802">
    <property type="taxonomic scope" value="Bacteria"/>
</dbReference>
<evidence type="ECO:0000313" key="7">
    <source>
        <dbReference type="Proteomes" id="UP000002949"/>
    </source>
</evidence>
<accession>G6Y3P5</accession>
<evidence type="ECO:0000313" key="6">
    <source>
        <dbReference type="EMBL" id="EHH13643.1"/>
    </source>
</evidence>
<dbReference type="PATRIC" id="fig|1082933.3.peg.494"/>
<name>G6Y3P5_9HYPH</name>
<sequence length="259" mass="28936">MDSPWERHQVDRKVSRHSAGEREAISPAAVLLPGGLRPKRIDTGAIFETLRYRISILEYPPGTALKEIALSEEFGVSRTPIRQALQRLEVAGLVQPVIGHGTIVMSIDLQSMRHLLQYRLHLALMLENFLSTVDSERTIEKLTRCYAMNAALEGEFSPQAYAQISHDLRWVICNKITNPFLAQSWIETYYLASRIWFLCLPAHKNHFISLQAEEITGLIESFGSGEPGRVATTVHDALQTAVSVVWQSVASGDLSISIS</sequence>
<evidence type="ECO:0000256" key="3">
    <source>
        <dbReference type="ARBA" id="ARBA00023163"/>
    </source>
</evidence>
<evidence type="ECO:0000259" key="5">
    <source>
        <dbReference type="PROSITE" id="PS50949"/>
    </source>
</evidence>
<dbReference type="EMBL" id="AGSN01000031">
    <property type="protein sequence ID" value="EHH13643.1"/>
    <property type="molecule type" value="Genomic_DNA"/>
</dbReference>
<dbReference type="PROSITE" id="PS50949">
    <property type="entry name" value="HTH_GNTR"/>
    <property type="match status" value="1"/>
</dbReference>
<organism evidence="6 7">
    <name type="scientific">Mesorhizobium amorphae CCNWGS0123</name>
    <dbReference type="NCBI Taxonomy" id="1082933"/>
    <lineage>
        <taxon>Bacteria</taxon>
        <taxon>Pseudomonadati</taxon>
        <taxon>Pseudomonadota</taxon>
        <taxon>Alphaproteobacteria</taxon>
        <taxon>Hyphomicrobiales</taxon>
        <taxon>Phyllobacteriaceae</taxon>
        <taxon>Mesorhizobium</taxon>
    </lineage>
</organism>
<protein>
    <submittedName>
        <fullName evidence="6">GntR family transcriptional regulator</fullName>
    </submittedName>
</protein>
<dbReference type="GO" id="GO:0003700">
    <property type="term" value="F:DNA-binding transcription factor activity"/>
    <property type="evidence" value="ECO:0007669"/>
    <property type="project" value="InterPro"/>
</dbReference>
<reference evidence="6 7" key="1">
    <citation type="journal article" date="2012" name="J. Bacteriol.">
        <title>Draft Genome Sequence of Plant Growth-Promoting Rhizobium Mesorhizobium amorphae, Isolated from Zinc-Lead Mine Tailings.</title>
        <authorList>
            <person name="Hao X."/>
            <person name="Lin Y."/>
            <person name="Johnstone L."/>
            <person name="Baltrus D.A."/>
            <person name="Miller S.J."/>
            <person name="Wei G."/>
            <person name="Rensing C."/>
        </authorList>
    </citation>
    <scope>NUCLEOTIDE SEQUENCE [LARGE SCALE GENOMIC DNA]</scope>
    <source>
        <strain evidence="6 7">CCNWGS0123</strain>
    </source>
</reference>
<feature type="domain" description="HTH gntR-type" evidence="5">
    <location>
        <begin position="40"/>
        <end position="107"/>
    </location>
</feature>
<dbReference type="GO" id="GO:0003677">
    <property type="term" value="F:DNA binding"/>
    <property type="evidence" value="ECO:0007669"/>
    <property type="project" value="UniProtKB-KW"/>
</dbReference>
<dbReference type="PANTHER" id="PTHR43537:SF44">
    <property type="entry name" value="GNTR FAMILY REGULATORY PROTEIN"/>
    <property type="match status" value="1"/>
</dbReference>
<dbReference type="SUPFAM" id="SSF46785">
    <property type="entry name" value="Winged helix' DNA-binding domain"/>
    <property type="match status" value="1"/>
</dbReference>
<keyword evidence="3" id="KW-0804">Transcription</keyword>
<dbReference type="PANTHER" id="PTHR43537">
    <property type="entry name" value="TRANSCRIPTIONAL REGULATOR, GNTR FAMILY"/>
    <property type="match status" value="1"/>
</dbReference>
<dbReference type="PRINTS" id="PR00035">
    <property type="entry name" value="HTHGNTR"/>
</dbReference>
<keyword evidence="2" id="KW-0238">DNA-binding</keyword>